<proteinExistence type="predicted"/>
<dbReference type="InterPro" id="IPR036249">
    <property type="entry name" value="Thioredoxin-like_sf"/>
</dbReference>
<evidence type="ECO:0000256" key="1">
    <source>
        <dbReference type="ARBA" id="ARBA00023157"/>
    </source>
</evidence>
<gene>
    <name evidence="3" type="primary">ykuV</name>
    <name evidence="3" type="ORF">GCM10007063_20470</name>
</gene>
<dbReference type="RefSeq" id="WP_188633003.1">
    <property type="nucleotide sequence ID" value="NZ_BMNQ01000027.1"/>
</dbReference>
<dbReference type="InterPro" id="IPR050553">
    <property type="entry name" value="Thioredoxin_ResA/DsbE_sf"/>
</dbReference>
<comment type="caution">
    <text evidence="3">The sequence shown here is derived from an EMBL/GenBank/DDBJ whole genome shotgun (WGS) entry which is preliminary data.</text>
</comment>
<protein>
    <submittedName>
        <fullName evidence="3">Thiol-disulfide oxidoreductase YkuV</fullName>
    </submittedName>
</protein>
<keyword evidence="4" id="KW-1185">Reference proteome</keyword>
<dbReference type="PROSITE" id="PS51352">
    <property type="entry name" value="THIOREDOXIN_2"/>
    <property type="match status" value="1"/>
</dbReference>
<keyword evidence="1" id="KW-1015">Disulfide bond</keyword>
<reference evidence="3" key="2">
    <citation type="submission" date="2020-09" db="EMBL/GenBank/DDBJ databases">
        <authorList>
            <person name="Sun Q."/>
            <person name="Ohkuma M."/>
        </authorList>
    </citation>
    <scope>NUCLEOTIDE SEQUENCE</scope>
    <source>
        <strain evidence="3">JCM 12580</strain>
    </source>
</reference>
<sequence length="145" mass="16777">MKLREEMPELGHSGKWLNSKPLFKHDLIGHKPIVIYFWSVSCDTCKKAMPKVNELCDAYNEQLAVIGVHMPRTERDQDLSEVQSVVKSYNVSFPILIDHDHSLTNQFQNKYVPGYYLFDTNGKLRYRHSGSGGLQLLQKRISRLI</sequence>
<evidence type="ECO:0000313" key="3">
    <source>
        <dbReference type="EMBL" id="GGJ98085.1"/>
    </source>
</evidence>
<feature type="domain" description="Thioredoxin" evidence="2">
    <location>
        <begin position="1"/>
        <end position="145"/>
    </location>
</feature>
<reference evidence="3" key="1">
    <citation type="journal article" date="2014" name="Int. J. Syst. Evol. Microbiol.">
        <title>Complete genome sequence of Corynebacterium casei LMG S-19264T (=DSM 44701T), isolated from a smear-ripened cheese.</title>
        <authorList>
            <consortium name="US DOE Joint Genome Institute (JGI-PGF)"/>
            <person name="Walter F."/>
            <person name="Albersmeier A."/>
            <person name="Kalinowski J."/>
            <person name="Ruckert C."/>
        </authorList>
    </citation>
    <scope>NUCLEOTIDE SEQUENCE</scope>
    <source>
        <strain evidence="3">JCM 12580</strain>
    </source>
</reference>
<dbReference type="InterPro" id="IPR000866">
    <property type="entry name" value="AhpC/TSA"/>
</dbReference>
<evidence type="ECO:0000259" key="2">
    <source>
        <dbReference type="PROSITE" id="PS51352"/>
    </source>
</evidence>
<dbReference type="PANTHER" id="PTHR42852">
    <property type="entry name" value="THIOL:DISULFIDE INTERCHANGE PROTEIN DSBE"/>
    <property type="match status" value="1"/>
</dbReference>
<dbReference type="GO" id="GO:0016491">
    <property type="term" value="F:oxidoreductase activity"/>
    <property type="evidence" value="ECO:0007669"/>
    <property type="project" value="InterPro"/>
</dbReference>
<organism evidence="3 4">
    <name type="scientific">Lentibacillus kapialis</name>
    <dbReference type="NCBI Taxonomy" id="340214"/>
    <lineage>
        <taxon>Bacteria</taxon>
        <taxon>Bacillati</taxon>
        <taxon>Bacillota</taxon>
        <taxon>Bacilli</taxon>
        <taxon>Bacillales</taxon>
        <taxon>Bacillaceae</taxon>
        <taxon>Lentibacillus</taxon>
    </lineage>
</organism>
<dbReference type="SUPFAM" id="SSF52833">
    <property type="entry name" value="Thioredoxin-like"/>
    <property type="match status" value="1"/>
</dbReference>
<dbReference type="EMBL" id="BMNQ01000027">
    <property type="protein sequence ID" value="GGJ98085.1"/>
    <property type="molecule type" value="Genomic_DNA"/>
</dbReference>
<evidence type="ECO:0000313" key="4">
    <source>
        <dbReference type="Proteomes" id="UP000658382"/>
    </source>
</evidence>
<dbReference type="Proteomes" id="UP000658382">
    <property type="component" value="Unassembled WGS sequence"/>
</dbReference>
<name>A0A917PXQ0_9BACI</name>
<dbReference type="Gene3D" id="3.40.30.10">
    <property type="entry name" value="Glutaredoxin"/>
    <property type="match status" value="1"/>
</dbReference>
<accession>A0A917PXQ0</accession>
<dbReference type="GO" id="GO:0016209">
    <property type="term" value="F:antioxidant activity"/>
    <property type="evidence" value="ECO:0007669"/>
    <property type="project" value="InterPro"/>
</dbReference>
<dbReference type="AlphaFoldDB" id="A0A917PXQ0"/>
<dbReference type="Pfam" id="PF00578">
    <property type="entry name" value="AhpC-TSA"/>
    <property type="match status" value="1"/>
</dbReference>
<dbReference type="InterPro" id="IPR013766">
    <property type="entry name" value="Thioredoxin_domain"/>
</dbReference>
<dbReference type="PANTHER" id="PTHR42852:SF12">
    <property type="entry name" value="THIOL-DISULFIDE OXIDOREDUCTASE YKUV"/>
    <property type="match status" value="1"/>
</dbReference>